<feature type="compositionally biased region" description="Low complexity" evidence="1">
    <location>
        <begin position="754"/>
        <end position="763"/>
    </location>
</feature>
<feature type="compositionally biased region" description="Pro residues" evidence="1">
    <location>
        <begin position="772"/>
        <end position="783"/>
    </location>
</feature>
<feature type="region of interest" description="Disordered" evidence="1">
    <location>
        <begin position="146"/>
        <end position="554"/>
    </location>
</feature>
<comment type="caution">
    <text evidence="2">The sequence shown here is derived from an EMBL/GenBank/DDBJ whole genome shotgun (WGS) entry which is preliminary data.</text>
</comment>
<feature type="compositionally biased region" description="Basic and acidic residues" evidence="1">
    <location>
        <begin position="661"/>
        <end position="670"/>
    </location>
</feature>
<dbReference type="EMBL" id="JAPZBQ010000006">
    <property type="protein sequence ID" value="KAJ5323174.1"/>
    <property type="molecule type" value="Genomic_DNA"/>
</dbReference>
<reference evidence="2" key="2">
    <citation type="journal article" date="2023" name="IMA Fungus">
        <title>Comparative genomic study of the Penicillium genus elucidates a diverse pangenome and 15 lateral gene transfer events.</title>
        <authorList>
            <person name="Petersen C."/>
            <person name="Sorensen T."/>
            <person name="Nielsen M.R."/>
            <person name="Sondergaard T.E."/>
            <person name="Sorensen J.L."/>
            <person name="Fitzpatrick D.A."/>
            <person name="Frisvad J.C."/>
            <person name="Nielsen K.L."/>
        </authorList>
    </citation>
    <scope>NUCLEOTIDE SEQUENCE</scope>
    <source>
        <strain evidence="2">IBT 35673</strain>
    </source>
</reference>
<feature type="compositionally biased region" description="Basic and acidic residues" evidence="1">
    <location>
        <begin position="434"/>
        <end position="449"/>
    </location>
</feature>
<feature type="compositionally biased region" description="Basic and acidic residues" evidence="1">
    <location>
        <begin position="402"/>
        <end position="411"/>
    </location>
</feature>
<protein>
    <recommendedName>
        <fullName evidence="4">Nucleolar protein Dnt1-like N-terminal domain-containing protein</fullName>
    </recommendedName>
</protein>
<name>A0A9W9Q2J6_PENBR</name>
<feature type="compositionally biased region" description="Polar residues" evidence="1">
    <location>
        <begin position="190"/>
        <end position="206"/>
    </location>
</feature>
<feature type="compositionally biased region" description="Polar residues" evidence="1">
    <location>
        <begin position="214"/>
        <end position="239"/>
    </location>
</feature>
<gene>
    <name evidence="2" type="ORF">N7452_011463</name>
</gene>
<feature type="compositionally biased region" description="Polar residues" evidence="1">
    <location>
        <begin position="615"/>
        <end position="625"/>
    </location>
</feature>
<sequence>MVFIRLTVKIFPQDPINPRLGAIRSSAKAKKPGVFLLPIENPNVVDLRTLAGLIRDRWTYLHPDLEPLAIKQIFDDANDDVDLYPELTVADVWMDHGKARTDGLDQSGTVRIIQKPAAAAPERFPSVAPDWDAPLVAVNRNRESKLKRNTTETRISPIQEDGDEDKVEDESEGEEDEPPRKNFWTHLDHQPQTNQVLKSKSPSANDLTRHQHNFPLTSVESDQRETSQSAADSSMTTGTPAFRGTTEEIRETPPFELPPWATSLSQPQPERPDAAKLSLSKRRAATPGIRALSYAHDDHHSPTPGHSPDIAPKHPPSQRSRGYDFGEPRTDETESVGQSADTFLSSFGEFGQHAPDADGDTFMGESQSGSLKRKQSTGESAPIKEARVEQAHPTARQHSKTKSPEPEHNSDDEIILVLQKTHASRAPPSFCSPSRRENWAKEMERDSPGQRRGRGLGLGFKTLLPGSPTSQDASRTSAPEASTKDSLDTHEVAPTIREAEPNPHEIETTTHEVQPTAHEVQPTAHEVQPTAHEDEPKSSQTTEAATRAQEKREAAELQAMLKHQVLPGDVKGIVESMLHQLFQIRKVGFQKGQMPRAKLVELRRKLKALQEKAETSTSTPALSTPKTRESVKHTPVKSTPAKQTPASVAPTPTENIPLKETQAKPTRERQASVAHTPTEDTPAKPTQEKPTPAKRTRATRASVAPTPTENTPLKPTPAKPTRERQASVAHTPTEKTPAKPTQEKPTPAKRTRATRASAAPTPTENTQIKPTPAKPTPVKPSPAKPSAASQSPARHPPANSQSKQASHEHRTYLKDLFASQKEDLATRARSQVPESVEPVPPPQPTQFAVPSSSESESSDSDS</sequence>
<feature type="compositionally biased region" description="Polar residues" evidence="1">
    <location>
        <begin position="335"/>
        <end position="345"/>
    </location>
</feature>
<evidence type="ECO:0000313" key="2">
    <source>
        <dbReference type="EMBL" id="KAJ5323174.1"/>
    </source>
</evidence>
<accession>A0A9W9Q2J6</accession>
<feature type="compositionally biased region" description="Polar residues" evidence="1">
    <location>
        <begin position="636"/>
        <end position="654"/>
    </location>
</feature>
<reference evidence="2" key="1">
    <citation type="submission" date="2022-12" db="EMBL/GenBank/DDBJ databases">
        <authorList>
            <person name="Petersen C."/>
        </authorList>
    </citation>
    <scope>NUCLEOTIDE SEQUENCE</scope>
    <source>
        <strain evidence="2">IBT 35673</strain>
    </source>
</reference>
<feature type="compositionally biased region" description="Basic and acidic residues" evidence="1">
    <location>
        <begin position="482"/>
        <end position="510"/>
    </location>
</feature>
<organism evidence="2 3">
    <name type="scientific">Penicillium brevicompactum</name>
    <dbReference type="NCBI Taxonomy" id="5074"/>
    <lineage>
        <taxon>Eukaryota</taxon>
        <taxon>Fungi</taxon>
        <taxon>Dikarya</taxon>
        <taxon>Ascomycota</taxon>
        <taxon>Pezizomycotina</taxon>
        <taxon>Eurotiomycetes</taxon>
        <taxon>Eurotiomycetidae</taxon>
        <taxon>Eurotiales</taxon>
        <taxon>Aspergillaceae</taxon>
        <taxon>Penicillium</taxon>
    </lineage>
</organism>
<feature type="compositionally biased region" description="Basic and acidic residues" evidence="1">
    <location>
        <begin position="321"/>
        <end position="332"/>
    </location>
</feature>
<feature type="compositionally biased region" description="Polar residues" evidence="1">
    <location>
        <begin position="467"/>
        <end position="480"/>
    </location>
</feature>
<feature type="compositionally biased region" description="Low complexity" evidence="1">
    <location>
        <begin position="784"/>
        <end position="793"/>
    </location>
</feature>
<dbReference type="Proteomes" id="UP001147695">
    <property type="component" value="Unassembled WGS sequence"/>
</dbReference>
<evidence type="ECO:0008006" key="4">
    <source>
        <dbReference type="Google" id="ProtNLM"/>
    </source>
</evidence>
<evidence type="ECO:0000256" key="1">
    <source>
        <dbReference type="SAM" id="MobiDB-lite"/>
    </source>
</evidence>
<feature type="region of interest" description="Disordered" evidence="1">
    <location>
        <begin position="609"/>
        <end position="862"/>
    </location>
</feature>
<feature type="compositionally biased region" description="Acidic residues" evidence="1">
    <location>
        <begin position="160"/>
        <end position="177"/>
    </location>
</feature>
<proteinExistence type="predicted"/>
<dbReference type="AlphaFoldDB" id="A0A9W9Q2J6"/>
<evidence type="ECO:0000313" key="3">
    <source>
        <dbReference type="Proteomes" id="UP001147695"/>
    </source>
</evidence>